<comment type="caution">
    <text evidence="1">The sequence shown here is derived from an EMBL/GenBank/DDBJ whole genome shotgun (WGS) entry which is preliminary data.</text>
</comment>
<evidence type="ECO:0000313" key="1">
    <source>
        <dbReference type="EMBL" id="RJL07317.1"/>
    </source>
</evidence>
<name>A0A419A2E3_9RHOB</name>
<dbReference type="EMBL" id="QZEV01000002">
    <property type="protein sequence ID" value="RJL07317.1"/>
    <property type="molecule type" value="Genomic_DNA"/>
</dbReference>
<keyword evidence="2" id="KW-1185">Reference proteome</keyword>
<dbReference type="RefSeq" id="WP_119884722.1">
    <property type="nucleotide sequence ID" value="NZ_CP067169.1"/>
</dbReference>
<organism evidence="1 2">
    <name type="scientific">Paracoccus aestuarii</name>
    <dbReference type="NCBI Taxonomy" id="453842"/>
    <lineage>
        <taxon>Bacteria</taxon>
        <taxon>Pseudomonadati</taxon>
        <taxon>Pseudomonadota</taxon>
        <taxon>Alphaproteobacteria</taxon>
        <taxon>Rhodobacterales</taxon>
        <taxon>Paracoccaceae</taxon>
        <taxon>Paracoccus</taxon>
    </lineage>
</organism>
<protein>
    <submittedName>
        <fullName evidence="1">Uncharacterized protein</fullName>
    </submittedName>
</protein>
<evidence type="ECO:0000313" key="2">
    <source>
        <dbReference type="Proteomes" id="UP000285530"/>
    </source>
</evidence>
<dbReference type="AlphaFoldDB" id="A0A419A2E3"/>
<dbReference type="OrthoDB" id="7210143at2"/>
<accession>A0A419A2E3</accession>
<sequence>MADYYTHFSCLLDVGAPEIAARAVDLYLHLQDEDQESAEPQWHGFDVSRINEPGRSLLWIHSEDSGDVENVVAFVLRCAEEFDLTGLWGFTYSHSCSRPRIDAFGGGAQVLDLGARKSIGWMDAAHWLQAALQGIDPDE</sequence>
<proteinExistence type="predicted"/>
<dbReference type="Proteomes" id="UP000285530">
    <property type="component" value="Unassembled WGS sequence"/>
</dbReference>
<reference evidence="1 2" key="1">
    <citation type="submission" date="2018-09" db="EMBL/GenBank/DDBJ databases">
        <title>Paracoccus onubensis nov. sp. a moderate halophilic bacterium isolated from Gruta de las Maravillas (Aracena, Spain).</title>
        <authorList>
            <person name="Jurado V."/>
            <person name="Gutierrez-Patricio S."/>
            <person name="Gonzalez-Pimentel J.L."/>
            <person name="Laiz L."/>
            <person name="Saiz-Jimenez C."/>
        </authorList>
    </citation>
    <scope>NUCLEOTIDE SEQUENCE [LARGE SCALE GENOMIC DNA]</scope>
    <source>
        <strain evidence="1 2">DSM 19484</strain>
    </source>
</reference>
<gene>
    <name evidence="1" type="ORF">D3P06_00835</name>
</gene>